<dbReference type="GO" id="GO:0016020">
    <property type="term" value="C:membrane"/>
    <property type="evidence" value="ECO:0007669"/>
    <property type="project" value="TreeGrafter"/>
</dbReference>
<dbReference type="InterPro" id="IPR036865">
    <property type="entry name" value="CRAL-TRIO_dom_sf"/>
</dbReference>
<dbReference type="PANTHER" id="PTHR10174">
    <property type="entry name" value="ALPHA-TOCOPHEROL TRANSFER PROTEIN-RELATED"/>
    <property type="match status" value="1"/>
</dbReference>
<dbReference type="SUPFAM" id="SSF52087">
    <property type="entry name" value="CRAL/TRIO domain"/>
    <property type="match status" value="1"/>
</dbReference>
<gene>
    <name evidence="2" type="ORF">V5799_010660</name>
</gene>
<accession>A0AAQ4EJL7</accession>
<evidence type="ECO:0000259" key="1">
    <source>
        <dbReference type="PROSITE" id="PS50191"/>
    </source>
</evidence>
<dbReference type="InterPro" id="IPR011074">
    <property type="entry name" value="CRAL/TRIO_N_dom"/>
</dbReference>
<sequence length="313" mass="36084">MVKCRLIFRHTVHGLCALFPEGMDTNSPPMDLDALAKKELGETPELQQSSLERLRELLKGEDSLLVPPDDSFLLMFLRARKYRVNDAFTTVKNYFRVRRDVPEYFDKLTPSNIAYQTVCYKHKLLLSSKDKDPQRRAAGYISFGAWNTGICSLTELMRCLLLAAECNLLAEETQIRGAIAIVDMKGFGAHHLMALSPWFLRRIVFIVTQSLPARIKGFYFINTPTLFSVIFSLIRSLVPAKLKERFRLLGNDISTLHEVLPRDFIPKEFGGTREDFDYHNQKKFFHSRASHFERVRKFGYQSSRSRPTAYDCA</sequence>
<proteinExistence type="predicted"/>
<dbReference type="Gene3D" id="1.10.8.20">
    <property type="entry name" value="N-terminal domain of phosphatidylinositol transfer protein sec14p"/>
    <property type="match status" value="1"/>
</dbReference>
<dbReference type="PROSITE" id="PS50191">
    <property type="entry name" value="CRAL_TRIO"/>
    <property type="match status" value="1"/>
</dbReference>
<reference evidence="2 3" key="1">
    <citation type="journal article" date="2023" name="Arcadia Sci">
        <title>De novo assembly of a long-read Amblyomma americanum tick genome.</title>
        <authorList>
            <person name="Chou S."/>
            <person name="Poskanzer K.E."/>
            <person name="Rollins M."/>
            <person name="Thuy-Boun P.S."/>
        </authorList>
    </citation>
    <scope>NUCLEOTIDE SEQUENCE [LARGE SCALE GENOMIC DNA]</scope>
    <source>
        <strain evidence="2">F_SG_1</strain>
        <tissue evidence="2">Salivary glands</tissue>
    </source>
</reference>
<dbReference type="InterPro" id="IPR036273">
    <property type="entry name" value="CRAL/TRIO_N_dom_sf"/>
</dbReference>
<dbReference type="SMART" id="SM01100">
    <property type="entry name" value="CRAL_TRIO_N"/>
    <property type="match status" value="1"/>
</dbReference>
<dbReference type="CDD" id="cd00170">
    <property type="entry name" value="SEC14"/>
    <property type="match status" value="1"/>
</dbReference>
<feature type="domain" description="CRAL-TRIO" evidence="1">
    <location>
        <begin position="120"/>
        <end position="277"/>
    </location>
</feature>
<comment type="caution">
    <text evidence="2">The sequence shown here is derived from an EMBL/GenBank/DDBJ whole genome shotgun (WGS) entry which is preliminary data.</text>
</comment>
<dbReference type="Gene3D" id="3.40.525.10">
    <property type="entry name" value="CRAL-TRIO lipid binding domain"/>
    <property type="match status" value="1"/>
</dbReference>
<dbReference type="Pfam" id="PF00650">
    <property type="entry name" value="CRAL_TRIO"/>
    <property type="match status" value="1"/>
</dbReference>
<dbReference type="SMART" id="SM00516">
    <property type="entry name" value="SEC14"/>
    <property type="match status" value="1"/>
</dbReference>
<dbReference type="Proteomes" id="UP001321473">
    <property type="component" value="Unassembled WGS sequence"/>
</dbReference>
<dbReference type="PANTHER" id="PTHR10174:SF130">
    <property type="entry name" value="ALPHA-TOCOPHEROL TRANSFER PROTEIN-LIKE"/>
    <property type="match status" value="1"/>
</dbReference>
<dbReference type="GO" id="GO:1902936">
    <property type="term" value="F:phosphatidylinositol bisphosphate binding"/>
    <property type="evidence" value="ECO:0007669"/>
    <property type="project" value="TreeGrafter"/>
</dbReference>
<protein>
    <recommendedName>
        <fullName evidence="1">CRAL-TRIO domain-containing protein</fullName>
    </recommendedName>
</protein>
<dbReference type="EMBL" id="JARKHS020014979">
    <property type="protein sequence ID" value="KAK8774808.1"/>
    <property type="molecule type" value="Genomic_DNA"/>
</dbReference>
<dbReference type="InterPro" id="IPR001251">
    <property type="entry name" value="CRAL-TRIO_dom"/>
</dbReference>
<evidence type="ECO:0000313" key="3">
    <source>
        <dbReference type="Proteomes" id="UP001321473"/>
    </source>
</evidence>
<dbReference type="Gene3D" id="1.20.5.1200">
    <property type="entry name" value="Alpha-tocopherol transfer"/>
    <property type="match status" value="1"/>
</dbReference>
<dbReference type="PRINTS" id="PR00180">
    <property type="entry name" value="CRETINALDHBP"/>
</dbReference>
<organism evidence="2 3">
    <name type="scientific">Amblyomma americanum</name>
    <name type="common">Lone star tick</name>
    <dbReference type="NCBI Taxonomy" id="6943"/>
    <lineage>
        <taxon>Eukaryota</taxon>
        <taxon>Metazoa</taxon>
        <taxon>Ecdysozoa</taxon>
        <taxon>Arthropoda</taxon>
        <taxon>Chelicerata</taxon>
        <taxon>Arachnida</taxon>
        <taxon>Acari</taxon>
        <taxon>Parasitiformes</taxon>
        <taxon>Ixodida</taxon>
        <taxon>Ixodoidea</taxon>
        <taxon>Ixodidae</taxon>
        <taxon>Amblyomminae</taxon>
        <taxon>Amblyomma</taxon>
    </lineage>
</organism>
<keyword evidence="3" id="KW-1185">Reference proteome</keyword>
<dbReference type="AlphaFoldDB" id="A0AAQ4EJL7"/>
<dbReference type="SUPFAM" id="SSF46938">
    <property type="entry name" value="CRAL/TRIO N-terminal domain"/>
    <property type="match status" value="1"/>
</dbReference>
<name>A0AAQ4EJL7_AMBAM</name>
<evidence type="ECO:0000313" key="2">
    <source>
        <dbReference type="EMBL" id="KAK8774808.1"/>
    </source>
</evidence>